<dbReference type="STRING" id="246404.A0A507FF20"/>
<feature type="transmembrane region" description="Helical" evidence="7">
    <location>
        <begin position="459"/>
        <end position="476"/>
    </location>
</feature>
<evidence type="ECO:0000256" key="3">
    <source>
        <dbReference type="ARBA" id="ARBA00022692"/>
    </source>
</evidence>
<dbReference type="Proteomes" id="UP000320333">
    <property type="component" value="Unassembled WGS sequence"/>
</dbReference>
<protein>
    <recommendedName>
        <fullName evidence="10">Major facilitator superfamily (MFS) profile domain-containing protein</fullName>
    </recommendedName>
</protein>
<dbReference type="GO" id="GO:0022857">
    <property type="term" value="F:transmembrane transporter activity"/>
    <property type="evidence" value="ECO:0007669"/>
    <property type="project" value="InterPro"/>
</dbReference>
<feature type="transmembrane region" description="Helical" evidence="7">
    <location>
        <begin position="548"/>
        <end position="567"/>
    </location>
</feature>
<feature type="transmembrane region" description="Helical" evidence="7">
    <location>
        <begin position="100"/>
        <end position="122"/>
    </location>
</feature>
<keyword evidence="4 7" id="KW-1133">Transmembrane helix</keyword>
<evidence type="ECO:0000256" key="5">
    <source>
        <dbReference type="ARBA" id="ARBA00023136"/>
    </source>
</evidence>
<dbReference type="Pfam" id="PF05978">
    <property type="entry name" value="UNC-93"/>
    <property type="match status" value="1"/>
</dbReference>
<evidence type="ECO:0000313" key="9">
    <source>
        <dbReference type="Proteomes" id="UP000320333"/>
    </source>
</evidence>
<evidence type="ECO:0000256" key="4">
    <source>
        <dbReference type="ARBA" id="ARBA00022989"/>
    </source>
</evidence>
<comment type="similarity">
    <text evidence="2">Belongs to the unc-93 family.</text>
</comment>
<feature type="transmembrane region" description="Helical" evidence="7">
    <location>
        <begin position="789"/>
        <end position="809"/>
    </location>
</feature>
<evidence type="ECO:0000313" key="8">
    <source>
        <dbReference type="EMBL" id="TPX74732.1"/>
    </source>
</evidence>
<evidence type="ECO:0000256" key="6">
    <source>
        <dbReference type="SAM" id="MobiDB-lite"/>
    </source>
</evidence>
<feature type="transmembrane region" description="Helical" evidence="7">
    <location>
        <begin position="855"/>
        <end position="874"/>
    </location>
</feature>
<feature type="transmembrane region" description="Helical" evidence="7">
    <location>
        <begin position="588"/>
        <end position="610"/>
    </location>
</feature>
<dbReference type="AlphaFoldDB" id="A0A507FF20"/>
<feature type="transmembrane region" description="Helical" evidence="7">
    <location>
        <begin position="134"/>
        <end position="152"/>
    </location>
</feature>
<organism evidence="8 9">
    <name type="scientific">Chytriomyces confervae</name>
    <dbReference type="NCBI Taxonomy" id="246404"/>
    <lineage>
        <taxon>Eukaryota</taxon>
        <taxon>Fungi</taxon>
        <taxon>Fungi incertae sedis</taxon>
        <taxon>Chytridiomycota</taxon>
        <taxon>Chytridiomycota incertae sedis</taxon>
        <taxon>Chytridiomycetes</taxon>
        <taxon>Chytridiales</taxon>
        <taxon>Chytriomycetaceae</taxon>
        <taxon>Chytriomyces</taxon>
    </lineage>
</organism>
<evidence type="ECO:0000256" key="1">
    <source>
        <dbReference type="ARBA" id="ARBA00004141"/>
    </source>
</evidence>
<dbReference type="InterPro" id="IPR011701">
    <property type="entry name" value="MFS"/>
</dbReference>
<keyword evidence="5 7" id="KW-0472">Membrane</keyword>
<accession>A0A507FF20</accession>
<feature type="transmembrane region" description="Helical" evidence="7">
    <location>
        <begin position="616"/>
        <end position="637"/>
    </location>
</feature>
<name>A0A507FF20_9FUNG</name>
<proteinExistence type="inferred from homology"/>
<sequence>MHRLNDVAVLAVSCMLVFMSFSTLQGLNSSILDPAVAFVSLGTLYVSFAFFNMFAAAMVVELLGCRISLVLSSLTYTLFALANIAALYQDQDTAMQTAILLPFSILTGLGASVLWAAQGVYITRCALKEHVGRYTGTFFGIFWFAQIFGPLLTSTLLQAEIEKILVFKILAAVGFLGSLLLVYLWVFRPEPSNPYAPVEAAEVAEVTVAAKPKFLRTFNIMCTRSMILLIPLYYSTSIEQAFSGGSLPLFIKTDDAKRDLSMKLYLQATFGTTLMISSFVVGGITDRFGSRPLVLFDLVMHVGAMAVLWIVKPLNNFAILFPCAIVLAMSDSLLMNQIYKLLGTLYPNKVDTPTAFAAYKFHQSLCTGLMFVGSKNLLDESGIPVMRIWTLVIGGMLALAVGGVFWATASVDSQRIDESPDDENTPLLGEEQEPASLSAPQLEQDTIQQLRLNNRLSDVLVMALSFFFIFSAFMVIQGLATSVLPKSVAFTVLGTLYFSFAFCNLFLAAPIVEWIGCRAGLFLASLSYSGFNLATIVALQTSNESTQMYLLIPAAIVNGLGASVLWSSESVYITKCACKDTMGRYSGYFYAFVSCANLAGPIFSSVLFKLKFEKIQVFQILFCIGLMGPLLAVYLLSRPPPSNPYDMAVPTAHLSSSPLTEESSLMGDNQDDDEATTAPVSAENPLFKTFNYMISPTILSLAPISYFGSCQMAFNGGSIPLFINTGDPTNDLTMKLYVVATMGAVSTLSSACVGPLTDSMGPRRMLPVAVAIYVVTIASVWYLNPYNRLYVLFPSVILFSVVSSITSNQGYKIMGVLFPGNASAFAAQRFHGSLVTGVAFVTSGLMLRADGVPDLRLWAPLLVSVLLVGWLGALRVTNHERFAGVGR</sequence>
<feature type="transmembrane region" description="Helical" evidence="7">
    <location>
        <begin position="765"/>
        <end position="783"/>
    </location>
</feature>
<dbReference type="GO" id="GO:0016020">
    <property type="term" value="C:membrane"/>
    <property type="evidence" value="ECO:0007669"/>
    <property type="project" value="UniProtKB-SubCell"/>
</dbReference>
<dbReference type="Pfam" id="PF07690">
    <property type="entry name" value="MFS_1"/>
    <property type="match status" value="1"/>
</dbReference>
<comment type="caution">
    <text evidence="8">The sequence shown here is derived from an EMBL/GenBank/DDBJ whole genome shotgun (WGS) entry which is preliminary data.</text>
</comment>
<feature type="transmembrane region" description="Helical" evidence="7">
    <location>
        <begin position="67"/>
        <end position="88"/>
    </location>
</feature>
<dbReference type="InterPro" id="IPR010291">
    <property type="entry name" value="Ion_channel_UNC-93"/>
</dbReference>
<comment type="subcellular location">
    <subcellularLocation>
        <location evidence="1">Membrane</location>
        <topology evidence="1">Multi-pass membrane protein</topology>
    </subcellularLocation>
</comment>
<dbReference type="InterPro" id="IPR036259">
    <property type="entry name" value="MFS_trans_sf"/>
</dbReference>
<dbReference type="PANTHER" id="PTHR19444">
    <property type="entry name" value="UNC-93 RELATED"/>
    <property type="match status" value="1"/>
</dbReference>
<feature type="region of interest" description="Disordered" evidence="6">
    <location>
        <begin position="658"/>
        <end position="678"/>
    </location>
</feature>
<feature type="transmembrane region" description="Helical" evidence="7">
    <location>
        <begin position="293"/>
        <end position="311"/>
    </location>
</feature>
<feature type="transmembrane region" description="Helical" evidence="7">
    <location>
        <begin position="734"/>
        <end position="753"/>
    </location>
</feature>
<keyword evidence="9" id="KW-1185">Reference proteome</keyword>
<feature type="transmembrane region" description="Helical" evidence="7">
    <location>
        <begin position="164"/>
        <end position="186"/>
    </location>
</feature>
<dbReference type="OrthoDB" id="2153470at2759"/>
<feature type="transmembrane region" description="Helical" evidence="7">
    <location>
        <begin position="264"/>
        <end position="281"/>
    </location>
</feature>
<reference evidence="8 9" key="1">
    <citation type="journal article" date="2019" name="Sci. Rep.">
        <title>Comparative genomics of chytrid fungi reveal insights into the obligate biotrophic and pathogenic lifestyle of Synchytrium endobioticum.</title>
        <authorList>
            <person name="van de Vossenberg B.T.L.H."/>
            <person name="Warris S."/>
            <person name="Nguyen H.D.T."/>
            <person name="van Gent-Pelzer M.P.E."/>
            <person name="Joly D.L."/>
            <person name="van de Geest H.C."/>
            <person name="Bonants P.J.M."/>
            <person name="Smith D.S."/>
            <person name="Levesque C.A."/>
            <person name="van der Lee T.A.J."/>
        </authorList>
    </citation>
    <scope>NUCLEOTIDE SEQUENCE [LARGE SCALE GENOMIC DNA]</scope>
    <source>
        <strain evidence="8 9">CBS 675.73</strain>
    </source>
</reference>
<feature type="transmembrane region" description="Helical" evidence="7">
    <location>
        <begin position="521"/>
        <end position="542"/>
    </location>
</feature>
<dbReference type="InterPro" id="IPR051951">
    <property type="entry name" value="UNC-93_regulatory"/>
</dbReference>
<dbReference type="Gene3D" id="1.20.1250.20">
    <property type="entry name" value="MFS general substrate transporter like domains"/>
    <property type="match status" value="3"/>
</dbReference>
<gene>
    <name evidence="8" type="ORF">CcCBS67573_g04007</name>
</gene>
<dbReference type="EMBL" id="QEAP01000111">
    <property type="protein sequence ID" value="TPX74732.1"/>
    <property type="molecule type" value="Genomic_DNA"/>
</dbReference>
<dbReference type="PANTHER" id="PTHR19444:SF13">
    <property type="entry name" value="PROTEIN UNC-93 HOMOLOG A"/>
    <property type="match status" value="1"/>
</dbReference>
<evidence type="ECO:0008006" key="10">
    <source>
        <dbReference type="Google" id="ProtNLM"/>
    </source>
</evidence>
<dbReference type="SUPFAM" id="SSF103473">
    <property type="entry name" value="MFS general substrate transporter"/>
    <property type="match status" value="2"/>
</dbReference>
<feature type="transmembrane region" description="Helical" evidence="7">
    <location>
        <begin position="36"/>
        <end position="60"/>
    </location>
</feature>
<keyword evidence="3 7" id="KW-0812">Transmembrane</keyword>
<feature type="transmembrane region" description="Helical" evidence="7">
    <location>
        <begin position="388"/>
        <end position="409"/>
    </location>
</feature>
<feature type="transmembrane region" description="Helical" evidence="7">
    <location>
        <begin position="318"/>
        <end position="339"/>
    </location>
</feature>
<feature type="transmembrane region" description="Helical" evidence="7">
    <location>
        <begin position="488"/>
        <end position="509"/>
    </location>
</feature>
<evidence type="ECO:0000256" key="7">
    <source>
        <dbReference type="SAM" id="Phobius"/>
    </source>
</evidence>
<evidence type="ECO:0000256" key="2">
    <source>
        <dbReference type="ARBA" id="ARBA00009172"/>
    </source>
</evidence>